<evidence type="ECO:0000313" key="1">
    <source>
        <dbReference type="EMBL" id="HJB59027.1"/>
    </source>
</evidence>
<dbReference type="PANTHER" id="PTHR33428:SF14">
    <property type="entry name" value="CARBOXYLESTERASE TYPE B DOMAIN-CONTAINING PROTEIN"/>
    <property type="match status" value="1"/>
</dbReference>
<keyword evidence="1" id="KW-0378">Hydrolase</keyword>
<dbReference type="PANTHER" id="PTHR33428">
    <property type="entry name" value="CHLOROPHYLLASE-2, CHLOROPLASTIC"/>
    <property type="match status" value="1"/>
</dbReference>
<proteinExistence type="predicted"/>
<reference evidence="1" key="1">
    <citation type="journal article" date="2021" name="PeerJ">
        <title>Extensive microbial diversity within the chicken gut microbiome revealed by metagenomics and culture.</title>
        <authorList>
            <person name="Gilroy R."/>
            <person name="Ravi A."/>
            <person name="Getino M."/>
            <person name="Pursley I."/>
            <person name="Horton D.L."/>
            <person name="Alikhan N.F."/>
            <person name="Baker D."/>
            <person name="Gharbi K."/>
            <person name="Hall N."/>
            <person name="Watson M."/>
            <person name="Adriaenssens E.M."/>
            <person name="Foster-Nyarko E."/>
            <person name="Jarju S."/>
            <person name="Secka A."/>
            <person name="Antonio M."/>
            <person name="Oren A."/>
            <person name="Chaudhuri R.R."/>
            <person name="La Ragione R."/>
            <person name="Hildebrand F."/>
            <person name="Pallen M.J."/>
        </authorList>
    </citation>
    <scope>NUCLEOTIDE SEQUENCE</scope>
    <source>
        <strain evidence="1">ChiHjej9B8-13557</strain>
    </source>
</reference>
<dbReference type="SUPFAM" id="SSF53474">
    <property type="entry name" value="alpha/beta-Hydrolases"/>
    <property type="match status" value="1"/>
</dbReference>
<reference evidence="1" key="2">
    <citation type="submission" date="2021-04" db="EMBL/GenBank/DDBJ databases">
        <authorList>
            <person name="Gilroy R."/>
        </authorList>
    </citation>
    <scope>NUCLEOTIDE SEQUENCE</scope>
    <source>
        <strain evidence="1">ChiHjej9B8-13557</strain>
    </source>
</reference>
<comment type="caution">
    <text evidence="1">The sequence shown here is derived from an EMBL/GenBank/DDBJ whole genome shotgun (WGS) entry which is preliminary data.</text>
</comment>
<dbReference type="AlphaFoldDB" id="A0A9D2ME67"/>
<sequence>MPEKIQRMLIALIVAAAVVGAVRDWKDDRPSVSAHYYEQTETAGAVEAAYTAPGPYEVAYEEHPAQNPLVGRHEIWYPAALEEEAGVEWPIVVMANGTGVPASRYIPVFRHLASWGFVVIGNEQQNAWSGETSEDSLELLLQLNEDPDSVFYHKLDTDNVGSAGHSQGAIGALNAVTEQPGGSRYRALYLASCPSSRYADALGWAYDPARIAVPCLLVAGTGLLDAGDPGAPEELMSPEVAQDAEEISIAPLWSQEEIYRLIPEEVPKARARRTGADHAEMLPWPDGYMTAWFRYWLMGDEAAGAAFLGPQAELAANPLWQDVEKNL</sequence>
<accession>A0A9D2ME67</accession>
<protein>
    <submittedName>
        <fullName evidence="1">Alpha/beta hydrolase</fullName>
    </submittedName>
</protein>
<dbReference type="Gene3D" id="3.40.50.1820">
    <property type="entry name" value="alpha/beta hydrolase"/>
    <property type="match status" value="1"/>
</dbReference>
<dbReference type="GO" id="GO:0016787">
    <property type="term" value="F:hydrolase activity"/>
    <property type="evidence" value="ECO:0007669"/>
    <property type="project" value="UniProtKB-KW"/>
</dbReference>
<gene>
    <name evidence="1" type="ORF">H9771_05140</name>
</gene>
<dbReference type="InterPro" id="IPR029058">
    <property type="entry name" value="AB_hydrolase_fold"/>
</dbReference>
<organism evidence="1 2">
    <name type="scientific">Candidatus Faecalibacterium faecipullorum</name>
    <dbReference type="NCBI Taxonomy" id="2838578"/>
    <lineage>
        <taxon>Bacteria</taxon>
        <taxon>Bacillati</taxon>
        <taxon>Bacillota</taxon>
        <taxon>Clostridia</taxon>
        <taxon>Eubacteriales</taxon>
        <taxon>Oscillospiraceae</taxon>
        <taxon>Faecalibacterium</taxon>
    </lineage>
</organism>
<name>A0A9D2ME67_9FIRM</name>
<dbReference type="Proteomes" id="UP000824211">
    <property type="component" value="Unassembled WGS sequence"/>
</dbReference>
<evidence type="ECO:0000313" key="2">
    <source>
        <dbReference type="Proteomes" id="UP000824211"/>
    </source>
</evidence>
<dbReference type="EMBL" id="DWXX01000091">
    <property type="protein sequence ID" value="HJB59027.1"/>
    <property type="molecule type" value="Genomic_DNA"/>
</dbReference>